<evidence type="ECO:0000313" key="18">
    <source>
        <dbReference type="EMBL" id="MFC7317957.1"/>
    </source>
</evidence>
<evidence type="ECO:0000256" key="2">
    <source>
        <dbReference type="ARBA" id="ARBA00007866"/>
    </source>
</evidence>
<keyword evidence="5" id="KW-0679">Respiratory chain</keyword>
<evidence type="ECO:0000256" key="10">
    <source>
        <dbReference type="ARBA" id="ARBA00022989"/>
    </source>
</evidence>
<name>A0ABD6AC51_9EURY</name>
<dbReference type="SUPFAM" id="SSF81464">
    <property type="entry name" value="Cytochrome c oxidase subunit II-like, transmembrane region"/>
    <property type="match status" value="1"/>
</dbReference>
<dbReference type="InterPro" id="IPR002429">
    <property type="entry name" value="CcO_II-like_C"/>
</dbReference>
<gene>
    <name evidence="18" type="primary">coxB</name>
    <name evidence="18" type="ORF">ACFQPE_14310</name>
</gene>
<proteinExistence type="inferred from homology"/>
<dbReference type="PRINTS" id="PR01166">
    <property type="entry name" value="CYCOXIDASEII"/>
</dbReference>
<evidence type="ECO:0000313" key="19">
    <source>
        <dbReference type="Proteomes" id="UP001596547"/>
    </source>
</evidence>
<evidence type="ECO:0000256" key="8">
    <source>
        <dbReference type="ARBA" id="ARBA00022967"/>
    </source>
</evidence>
<evidence type="ECO:0000256" key="5">
    <source>
        <dbReference type="ARBA" id="ARBA00022660"/>
    </source>
</evidence>
<feature type="region of interest" description="Disordered" evidence="14">
    <location>
        <begin position="248"/>
        <end position="300"/>
    </location>
</feature>
<dbReference type="PANTHER" id="PTHR22888">
    <property type="entry name" value="CYTOCHROME C OXIDASE, SUBUNIT II"/>
    <property type="match status" value="1"/>
</dbReference>
<evidence type="ECO:0000256" key="6">
    <source>
        <dbReference type="ARBA" id="ARBA00022692"/>
    </source>
</evidence>
<feature type="transmembrane region" description="Helical" evidence="15">
    <location>
        <begin position="83"/>
        <end position="102"/>
    </location>
</feature>
<feature type="domain" description="Cytochrome oxidase subunit II copper A binding" evidence="16">
    <location>
        <begin position="136"/>
        <end position="249"/>
    </location>
</feature>
<keyword evidence="6 15" id="KW-0812">Transmembrane</keyword>
<dbReference type="EC" id="7.1.1.9" evidence="3"/>
<dbReference type="SUPFAM" id="SSF49503">
    <property type="entry name" value="Cupredoxins"/>
    <property type="match status" value="1"/>
</dbReference>
<comment type="subcellular location">
    <subcellularLocation>
        <location evidence="1">Membrane</location>
        <topology evidence="1">Multi-pass membrane protein</topology>
    </subcellularLocation>
</comment>
<dbReference type="InterPro" id="IPR045187">
    <property type="entry name" value="CcO_II"/>
</dbReference>
<keyword evidence="19" id="KW-1185">Reference proteome</keyword>
<evidence type="ECO:0000259" key="16">
    <source>
        <dbReference type="PROSITE" id="PS50857"/>
    </source>
</evidence>
<evidence type="ECO:0000256" key="1">
    <source>
        <dbReference type="ARBA" id="ARBA00004141"/>
    </source>
</evidence>
<dbReference type="PANTHER" id="PTHR22888:SF9">
    <property type="entry name" value="CYTOCHROME C OXIDASE SUBUNIT 2"/>
    <property type="match status" value="1"/>
</dbReference>
<dbReference type="CDD" id="cd13914">
    <property type="entry name" value="CuRO_HCO_II_like_3"/>
    <property type="match status" value="1"/>
</dbReference>
<dbReference type="NCBIfam" id="TIGR02866">
    <property type="entry name" value="CoxB"/>
    <property type="match status" value="1"/>
</dbReference>
<evidence type="ECO:0000256" key="7">
    <source>
        <dbReference type="ARBA" id="ARBA00022723"/>
    </source>
</evidence>
<feature type="domain" description="Cytochrome oxidase subunit II transmembrane region profile" evidence="17">
    <location>
        <begin position="16"/>
        <end position="109"/>
    </location>
</feature>
<dbReference type="GO" id="GO:0004129">
    <property type="term" value="F:cytochrome-c oxidase activity"/>
    <property type="evidence" value="ECO:0007669"/>
    <property type="project" value="UniProtKB-EC"/>
</dbReference>
<protein>
    <recommendedName>
        <fullName evidence="3">cytochrome-c oxidase</fullName>
        <ecNumber evidence="3">7.1.1.9</ecNumber>
    </recommendedName>
    <alternativeName>
        <fullName evidence="13">Cytochrome c oxidase polypeptide II</fullName>
    </alternativeName>
</protein>
<dbReference type="InterPro" id="IPR036257">
    <property type="entry name" value="Cyt_c_oxidase_su2_TM_sf"/>
</dbReference>
<dbReference type="GO" id="GO:0046872">
    <property type="term" value="F:metal ion binding"/>
    <property type="evidence" value="ECO:0007669"/>
    <property type="project" value="UniProtKB-KW"/>
</dbReference>
<evidence type="ECO:0000256" key="15">
    <source>
        <dbReference type="SAM" id="Phobius"/>
    </source>
</evidence>
<dbReference type="AlphaFoldDB" id="A0ABD6AC51"/>
<dbReference type="PROSITE" id="PS50999">
    <property type="entry name" value="COX2_TM"/>
    <property type="match status" value="1"/>
</dbReference>
<organism evidence="18 19">
    <name type="scientific">Halomarina halobia</name>
    <dbReference type="NCBI Taxonomy" id="3033386"/>
    <lineage>
        <taxon>Archaea</taxon>
        <taxon>Methanobacteriati</taxon>
        <taxon>Methanobacteriota</taxon>
        <taxon>Stenosarchaea group</taxon>
        <taxon>Halobacteria</taxon>
        <taxon>Halobacteriales</taxon>
        <taxon>Natronomonadaceae</taxon>
        <taxon>Halomarina</taxon>
    </lineage>
</organism>
<keyword evidence="4" id="KW-0813">Transport</keyword>
<dbReference type="RefSeq" id="WP_276302808.1">
    <property type="nucleotide sequence ID" value="NZ_CP119992.1"/>
</dbReference>
<dbReference type="GeneID" id="79315360"/>
<comment type="similarity">
    <text evidence="2">Belongs to the cytochrome c oxidase subunit 2 family.</text>
</comment>
<feature type="transmembrane region" description="Helical" evidence="15">
    <location>
        <begin position="42"/>
        <end position="62"/>
    </location>
</feature>
<evidence type="ECO:0000256" key="9">
    <source>
        <dbReference type="ARBA" id="ARBA00022982"/>
    </source>
</evidence>
<evidence type="ECO:0000256" key="4">
    <source>
        <dbReference type="ARBA" id="ARBA00022448"/>
    </source>
</evidence>
<dbReference type="Pfam" id="PF02790">
    <property type="entry name" value="COX2_TM"/>
    <property type="match status" value="1"/>
</dbReference>
<evidence type="ECO:0000259" key="17">
    <source>
        <dbReference type="PROSITE" id="PS50999"/>
    </source>
</evidence>
<evidence type="ECO:0000256" key="12">
    <source>
        <dbReference type="ARBA" id="ARBA00023136"/>
    </source>
</evidence>
<keyword evidence="9" id="KW-0249">Electron transport</keyword>
<dbReference type="InterPro" id="IPR011759">
    <property type="entry name" value="Cyt_c_oxidase_su2_TM_dom"/>
</dbReference>
<dbReference type="Gene3D" id="1.10.287.90">
    <property type="match status" value="1"/>
</dbReference>
<dbReference type="Gene3D" id="2.60.40.420">
    <property type="entry name" value="Cupredoxins - blue copper proteins"/>
    <property type="match status" value="1"/>
</dbReference>
<dbReference type="Proteomes" id="UP001596547">
    <property type="component" value="Unassembled WGS sequence"/>
</dbReference>
<dbReference type="EMBL" id="JBHTBF010000002">
    <property type="protein sequence ID" value="MFC7317957.1"/>
    <property type="molecule type" value="Genomic_DNA"/>
</dbReference>
<keyword evidence="11" id="KW-0186">Copper</keyword>
<evidence type="ECO:0000256" key="11">
    <source>
        <dbReference type="ARBA" id="ARBA00023008"/>
    </source>
</evidence>
<dbReference type="InterPro" id="IPR008972">
    <property type="entry name" value="Cupredoxin"/>
</dbReference>
<reference evidence="18 19" key="1">
    <citation type="journal article" date="2019" name="Int. J. Syst. Evol. Microbiol.">
        <title>The Global Catalogue of Microorganisms (GCM) 10K type strain sequencing project: providing services to taxonomists for standard genome sequencing and annotation.</title>
        <authorList>
            <consortium name="The Broad Institute Genomics Platform"/>
            <consortium name="The Broad Institute Genome Sequencing Center for Infectious Disease"/>
            <person name="Wu L."/>
            <person name="Ma J."/>
        </authorList>
    </citation>
    <scope>NUCLEOTIDE SEQUENCE [LARGE SCALE GENOMIC DNA]</scope>
    <source>
        <strain evidence="18 19">PSR21</strain>
    </source>
</reference>
<keyword evidence="8" id="KW-1278">Translocase</keyword>
<dbReference type="GO" id="GO:0016020">
    <property type="term" value="C:membrane"/>
    <property type="evidence" value="ECO:0007669"/>
    <property type="project" value="UniProtKB-SubCell"/>
</dbReference>
<sequence length="300" mass="31882">MRVTRRLLGVLGGLVLLAVLAEPVAAQSSVNERLISGLNQKLLYVAVPITVLVEGILIYTVYKFRNNENPSPTQENRRLEITWTVATAIILLFVGLASYQVLGSTFIGGATATNPDDAEVVGLSQDYPGAKAPTDGDAVQVEIVAQKYLWNVYYPDANVTGEQNRVVIPANQTVYLHVTSTDWLHAVHVPDLGLKQDAFPGQYNTIITKATEKGEYQLYCAEYCGVGHSQMLGTVEVVSQQEYEQYLQQQQQSGGENATAGGNNTTAGNATGGNATNATNATAGGNATNATANATANGTA</sequence>
<accession>A0ABD6AC51</accession>
<keyword evidence="10 15" id="KW-1133">Transmembrane helix</keyword>
<evidence type="ECO:0000256" key="3">
    <source>
        <dbReference type="ARBA" id="ARBA00012949"/>
    </source>
</evidence>
<comment type="caution">
    <text evidence="18">The sequence shown here is derived from an EMBL/GenBank/DDBJ whole genome shotgun (WGS) entry which is preliminary data.</text>
</comment>
<keyword evidence="7" id="KW-0479">Metal-binding</keyword>
<evidence type="ECO:0000256" key="14">
    <source>
        <dbReference type="SAM" id="MobiDB-lite"/>
    </source>
</evidence>
<dbReference type="Pfam" id="PF00116">
    <property type="entry name" value="COX2"/>
    <property type="match status" value="1"/>
</dbReference>
<dbReference type="InterPro" id="IPR014222">
    <property type="entry name" value="Cyt_c_oxidase_su2"/>
</dbReference>
<keyword evidence="12 15" id="KW-0472">Membrane</keyword>
<dbReference type="PROSITE" id="PS50857">
    <property type="entry name" value="COX2_CUA"/>
    <property type="match status" value="1"/>
</dbReference>
<evidence type="ECO:0000256" key="13">
    <source>
        <dbReference type="ARBA" id="ARBA00031389"/>
    </source>
</evidence>